<dbReference type="GO" id="GO:0051499">
    <property type="term" value="F:D-aminoacyl-tRNA deacylase activity"/>
    <property type="evidence" value="ECO:0007669"/>
    <property type="project" value="UniProtKB-EC"/>
</dbReference>
<sequence>MKVLAQRVMQAQVSVDQKVIGRISRGLLLFVGFGLTDTVVQVDYLAQKILRSRIFEDENGKTNLAITDVEGEILSISQFTLYANTKKGNRPSFVEALAPTKAQKLYEDFNQQLRQSNLTVQTGQFGADMQVQLINDGPMTIMYEKENNDV</sequence>
<protein>
    <recommendedName>
        <fullName evidence="3">D-aminoacyl-tRNA deacylase</fullName>
        <shortName evidence="3">DTD</shortName>
        <ecNumber evidence="3">3.1.1.96</ecNumber>
    </recommendedName>
    <alternativeName>
        <fullName evidence="3">Gly-tRNA(Ala) deacylase</fullName>
        <ecNumber evidence="3">3.1.1.-</ecNumber>
    </alternativeName>
</protein>
<gene>
    <name evidence="3 4" type="primary">dtd</name>
    <name evidence="4" type="ORF">MOO45_04770</name>
</gene>
<comment type="domain">
    <text evidence="3">A Gly-cisPro motif from one monomer fits into the active site of the other monomer to allow specific chiral rejection of L-amino acids.</text>
</comment>
<evidence type="ECO:0000256" key="2">
    <source>
        <dbReference type="ARBA" id="ARBA00022555"/>
    </source>
</evidence>
<dbReference type="Pfam" id="PF02580">
    <property type="entry name" value="Tyr_Deacylase"/>
    <property type="match status" value="1"/>
</dbReference>
<evidence type="ECO:0000313" key="4">
    <source>
        <dbReference type="EMBL" id="UQS81541.1"/>
    </source>
</evidence>
<evidence type="ECO:0000256" key="1">
    <source>
        <dbReference type="ARBA" id="ARBA00009673"/>
    </source>
</evidence>
<dbReference type="EC" id="3.1.1.96" evidence="3"/>
<name>A0ABY4P7L5_9LACO</name>
<dbReference type="InterPro" id="IPR023509">
    <property type="entry name" value="DTD-like_sf"/>
</dbReference>
<proteinExistence type="inferred from homology"/>
<comment type="catalytic activity">
    <reaction evidence="3">
        <text>glycyl-tRNA(Ala) + H2O = tRNA(Ala) + glycine + H(+)</text>
        <dbReference type="Rhea" id="RHEA:53744"/>
        <dbReference type="Rhea" id="RHEA-COMP:9657"/>
        <dbReference type="Rhea" id="RHEA-COMP:13640"/>
        <dbReference type="ChEBI" id="CHEBI:15377"/>
        <dbReference type="ChEBI" id="CHEBI:15378"/>
        <dbReference type="ChEBI" id="CHEBI:57305"/>
        <dbReference type="ChEBI" id="CHEBI:78442"/>
        <dbReference type="ChEBI" id="CHEBI:78522"/>
    </reaction>
</comment>
<comment type="subcellular location">
    <subcellularLocation>
        <location evidence="3">Cytoplasm</location>
    </subcellularLocation>
</comment>
<reference evidence="4" key="1">
    <citation type="journal article" date="2022" name="Int. J. Syst. Evol. Microbiol.">
        <title>Apilactobacillus apisilvae sp. nov., Nicolia spurrieriana gen. nov. sp. nov., Bombilactobacillus folatiphilus sp. nov. and Bombilactobacillus thymidiniphilus sp. nov., four new lactic acid bacterial isolates from stingless bees Tetragonula carbonaria and Austroplebeia australis.</title>
        <authorList>
            <person name="Oliphant S.A."/>
            <person name="Watson-Haigh N.S."/>
            <person name="Sumby K.M."/>
            <person name="Gardner J."/>
            <person name="Groom S."/>
            <person name="Jiranek V."/>
        </authorList>
    </citation>
    <scope>NUCLEOTIDE SEQUENCE</scope>
    <source>
        <strain evidence="4">SG4_D2</strain>
    </source>
</reference>
<comment type="catalytic activity">
    <reaction evidence="3">
        <text>a D-aminoacyl-tRNA + H2O = a tRNA + a D-alpha-amino acid + H(+)</text>
        <dbReference type="Rhea" id="RHEA:13953"/>
        <dbReference type="Rhea" id="RHEA-COMP:10123"/>
        <dbReference type="Rhea" id="RHEA-COMP:10124"/>
        <dbReference type="ChEBI" id="CHEBI:15377"/>
        <dbReference type="ChEBI" id="CHEBI:15378"/>
        <dbReference type="ChEBI" id="CHEBI:59871"/>
        <dbReference type="ChEBI" id="CHEBI:78442"/>
        <dbReference type="ChEBI" id="CHEBI:79333"/>
        <dbReference type="EC" id="3.1.1.96"/>
    </reaction>
</comment>
<dbReference type="PANTHER" id="PTHR10472">
    <property type="entry name" value="D-TYROSYL-TRNA TYR DEACYLASE"/>
    <property type="match status" value="1"/>
</dbReference>
<dbReference type="EC" id="3.1.1.-" evidence="3"/>
<dbReference type="EMBL" id="CP093366">
    <property type="protein sequence ID" value="UQS81541.1"/>
    <property type="molecule type" value="Genomic_DNA"/>
</dbReference>
<keyword evidence="3 4" id="KW-0378">Hydrolase</keyword>
<accession>A0ABY4P7L5</accession>
<comment type="similarity">
    <text evidence="1 3">Belongs to the DTD family.</text>
</comment>
<evidence type="ECO:0000313" key="5">
    <source>
        <dbReference type="Proteomes" id="UP000831495"/>
    </source>
</evidence>
<keyword evidence="3" id="KW-0694">RNA-binding</keyword>
<keyword evidence="5" id="KW-1185">Reference proteome</keyword>
<dbReference type="HAMAP" id="MF_00518">
    <property type="entry name" value="Deacylase_Dtd"/>
    <property type="match status" value="1"/>
</dbReference>
<organism evidence="4 5">
    <name type="scientific">Bombilactobacillus folatiphilus</name>
    <dbReference type="NCBI Taxonomy" id="2923362"/>
    <lineage>
        <taxon>Bacteria</taxon>
        <taxon>Bacillati</taxon>
        <taxon>Bacillota</taxon>
        <taxon>Bacilli</taxon>
        <taxon>Lactobacillales</taxon>
        <taxon>Lactobacillaceae</taxon>
        <taxon>Bombilactobacillus</taxon>
    </lineage>
</organism>
<feature type="short sequence motif" description="Gly-cisPro motif, important for rejection of L-amino acids" evidence="3">
    <location>
        <begin position="137"/>
        <end position="138"/>
    </location>
</feature>
<keyword evidence="3" id="KW-0963">Cytoplasm</keyword>
<dbReference type="SUPFAM" id="SSF69500">
    <property type="entry name" value="DTD-like"/>
    <property type="match status" value="1"/>
</dbReference>
<dbReference type="Gene3D" id="3.50.80.10">
    <property type="entry name" value="D-tyrosyl-tRNA(Tyr) deacylase"/>
    <property type="match status" value="1"/>
</dbReference>
<dbReference type="InterPro" id="IPR003732">
    <property type="entry name" value="Daa-tRNA_deacyls_DTD"/>
</dbReference>
<dbReference type="Proteomes" id="UP000831495">
    <property type="component" value="Chromosome"/>
</dbReference>
<comment type="function">
    <text evidence="3">An aminoacyl-tRNA editing enzyme that deacylates mischarged D-aminoacyl-tRNAs. Also deacylates mischarged glycyl-tRNA(Ala), protecting cells against glycine mischarging by AlaRS. Acts via tRNA-based rather than protein-based catalysis; rejects L-amino acids rather than detecting D-amino acids in the active site. By recycling D-aminoacyl-tRNA to D-amino acids and free tRNA molecules, this enzyme counteracts the toxicity associated with the formation of D-aminoacyl-tRNA entities in vivo and helps enforce protein L-homochirality.</text>
</comment>
<dbReference type="NCBIfam" id="TIGR00256">
    <property type="entry name" value="D-aminoacyl-tRNA deacylase"/>
    <property type="match status" value="1"/>
</dbReference>
<dbReference type="PANTHER" id="PTHR10472:SF5">
    <property type="entry name" value="D-AMINOACYL-TRNA DEACYLASE 1"/>
    <property type="match status" value="1"/>
</dbReference>
<keyword evidence="2 3" id="KW-0820">tRNA-binding</keyword>
<evidence type="ECO:0000256" key="3">
    <source>
        <dbReference type="HAMAP-Rule" id="MF_00518"/>
    </source>
</evidence>
<dbReference type="RefSeq" id="WP_249513811.1">
    <property type="nucleotide sequence ID" value="NZ_CP093366.1"/>
</dbReference>
<comment type="subunit">
    <text evidence="3">Homodimer.</text>
</comment>